<name>T1FKY1_HELRO</name>
<proteinExistence type="predicted"/>
<dbReference type="EMBL" id="AMQM01009621">
    <property type="status" value="NOT_ANNOTATED_CDS"/>
    <property type="molecule type" value="Genomic_DNA"/>
</dbReference>
<evidence type="ECO:0000256" key="1">
    <source>
        <dbReference type="SAM" id="MobiDB-lite"/>
    </source>
</evidence>
<sequence length="324" mass="37832">MIGTKLRACYPTVTGLMAWRVIVGRLLRRSMIYIYGLMAWSNIVRRCAQRFFERILSLMRCQDDRHKIKISIILTDGDSDEEVRDEELTKQTTLLSFFHPTQKSQDLNENEMEPEEESSNYIPPTTRGAVKRPIPTSSLGRKTKEGNNTIIFSCLKGTDELKKRVTFSLDNNTKLIDGYLVHKNIIINPSPKEQNRQMSVDIFKHILPFQDANCNRENIKKDPHPLLKSFMRRQNILNNACRNEEHCTCIRSFMEAYRIHKVSKPNVKKTKEYILIRPYCPTLITIYHKIHLAMIKNNIICNEKEITVAHKVQRNLGRNLFGRI</sequence>
<dbReference type="GeneID" id="20209480"/>
<evidence type="ECO:0000313" key="3">
    <source>
        <dbReference type="EnsemblMetazoa" id="HelroP184304"/>
    </source>
</evidence>
<dbReference type="EMBL" id="KB096705">
    <property type="protein sequence ID" value="ESO02957.1"/>
    <property type="molecule type" value="Genomic_DNA"/>
</dbReference>
<reference evidence="2 4" key="2">
    <citation type="journal article" date="2013" name="Nature">
        <title>Insights into bilaterian evolution from three spiralian genomes.</title>
        <authorList>
            <person name="Simakov O."/>
            <person name="Marletaz F."/>
            <person name="Cho S.J."/>
            <person name="Edsinger-Gonzales E."/>
            <person name="Havlak P."/>
            <person name="Hellsten U."/>
            <person name="Kuo D.H."/>
            <person name="Larsson T."/>
            <person name="Lv J."/>
            <person name="Arendt D."/>
            <person name="Savage R."/>
            <person name="Osoegawa K."/>
            <person name="de Jong P."/>
            <person name="Grimwood J."/>
            <person name="Chapman J.A."/>
            <person name="Shapiro H."/>
            <person name="Aerts A."/>
            <person name="Otillar R.P."/>
            <person name="Terry A.Y."/>
            <person name="Boore J.L."/>
            <person name="Grigoriev I.V."/>
            <person name="Lindberg D.R."/>
            <person name="Seaver E.C."/>
            <person name="Weisblat D.A."/>
            <person name="Putnam N.H."/>
            <person name="Rokhsar D.S."/>
        </authorList>
    </citation>
    <scope>NUCLEOTIDE SEQUENCE</scope>
</reference>
<dbReference type="HOGENOM" id="CLU_858627_0_0_1"/>
<dbReference type="RefSeq" id="XP_009018945.1">
    <property type="nucleotide sequence ID" value="XM_009020697.1"/>
</dbReference>
<protein>
    <submittedName>
        <fullName evidence="2 3">Uncharacterized protein</fullName>
    </submittedName>
</protein>
<reference evidence="4" key="1">
    <citation type="submission" date="2012-12" db="EMBL/GenBank/DDBJ databases">
        <authorList>
            <person name="Hellsten U."/>
            <person name="Grimwood J."/>
            <person name="Chapman J.A."/>
            <person name="Shapiro H."/>
            <person name="Aerts A."/>
            <person name="Otillar R.P."/>
            <person name="Terry A.Y."/>
            <person name="Boore J.L."/>
            <person name="Simakov O."/>
            <person name="Marletaz F."/>
            <person name="Cho S.-J."/>
            <person name="Edsinger-Gonzales E."/>
            <person name="Havlak P."/>
            <person name="Kuo D.-H."/>
            <person name="Larsson T."/>
            <person name="Lv J."/>
            <person name="Arendt D."/>
            <person name="Savage R."/>
            <person name="Osoegawa K."/>
            <person name="de Jong P."/>
            <person name="Lindberg D.R."/>
            <person name="Seaver E.C."/>
            <person name="Weisblat D.A."/>
            <person name="Putnam N.H."/>
            <person name="Grigoriev I.V."/>
            <person name="Rokhsar D.S."/>
        </authorList>
    </citation>
    <scope>NUCLEOTIDE SEQUENCE</scope>
</reference>
<dbReference type="AlphaFoldDB" id="T1FKY1"/>
<feature type="region of interest" description="Disordered" evidence="1">
    <location>
        <begin position="103"/>
        <end position="142"/>
    </location>
</feature>
<dbReference type="Proteomes" id="UP000015101">
    <property type="component" value="Unassembled WGS sequence"/>
</dbReference>
<dbReference type="InParanoid" id="T1FKY1"/>
<reference evidence="3" key="3">
    <citation type="submission" date="2015-06" db="UniProtKB">
        <authorList>
            <consortium name="EnsemblMetazoa"/>
        </authorList>
    </citation>
    <scope>IDENTIFICATION</scope>
</reference>
<dbReference type="EnsemblMetazoa" id="HelroT184304">
    <property type="protein sequence ID" value="HelroP184304"/>
    <property type="gene ID" value="HelroG184304"/>
</dbReference>
<evidence type="ECO:0000313" key="2">
    <source>
        <dbReference type="EMBL" id="ESO02957.1"/>
    </source>
</evidence>
<dbReference type="CTD" id="20209480"/>
<organism evidence="3 4">
    <name type="scientific">Helobdella robusta</name>
    <name type="common">Californian leech</name>
    <dbReference type="NCBI Taxonomy" id="6412"/>
    <lineage>
        <taxon>Eukaryota</taxon>
        <taxon>Metazoa</taxon>
        <taxon>Spiralia</taxon>
        <taxon>Lophotrochozoa</taxon>
        <taxon>Annelida</taxon>
        <taxon>Clitellata</taxon>
        <taxon>Hirudinea</taxon>
        <taxon>Rhynchobdellida</taxon>
        <taxon>Glossiphoniidae</taxon>
        <taxon>Helobdella</taxon>
    </lineage>
</organism>
<keyword evidence="4" id="KW-1185">Reference proteome</keyword>
<dbReference type="KEGG" id="hro:HELRODRAFT_184304"/>
<gene>
    <name evidence="3" type="primary">20209480</name>
    <name evidence="2" type="ORF">HELRODRAFT_184304</name>
</gene>
<feature type="compositionally biased region" description="Acidic residues" evidence="1">
    <location>
        <begin position="108"/>
        <end position="118"/>
    </location>
</feature>
<evidence type="ECO:0000313" key="4">
    <source>
        <dbReference type="Proteomes" id="UP000015101"/>
    </source>
</evidence>
<dbReference type="EMBL" id="AMQM01009622">
    <property type="status" value="NOT_ANNOTATED_CDS"/>
    <property type="molecule type" value="Genomic_DNA"/>
</dbReference>
<accession>T1FKY1</accession>